<dbReference type="AlphaFoldDB" id="A0AAN9MLS9"/>
<gene>
    <name evidence="1" type="ORF">VNO80_15529</name>
</gene>
<reference evidence="1 2" key="1">
    <citation type="submission" date="2024-01" db="EMBL/GenBank/DDBJ databases">
        <title>The genomes of 5 underutilized Papilionoideae crops provide insights into root nodulation and disease resistanc.</title>
        <authorList>
            <person name="Jiang F."/>
        </authorList>
    </citation>
    <scope>NUCLEOTIDE SEQUENCE [LARGE SCALE GENOMIC DNA]</scope>
    <source>
        <strain evidence="1">JINMINGXINNONG_FW02</strain>
        <tissue evidence="1">Leaves</tissue>
    </source>
</reference>
<comment type="caution">
    <text evidence="1">The sequence shown here is derived from an EMBL/GenBank/DDBJ whole genome shotgun (WGS) entry which is preliminary data.</text>
</comment>
<evidence type="ECO:0000313" key="2">
    <source>
        <dbReference type="Proteomes" id="UP001374584"/>
    </source>
</evidence>
<evidence type="ECO:0000313" key="1">
    <source>
        <dbReference type="EMBL" id="KAK7356261.1"/>
    </source>
</evidence>
<sequence length="91" mass="10431">MEYGNEMLLNVKDVDKVEVTVRDRTEQGNRQSMDGVINTMEPRKSMIIHVSQGMKKVVRQIVWLGVSFPLLVESSQNLLNHHLPFTCHPIS</sequence>
<dbReference type="EMBL" id="JAYMYR010000006">
    <property type="protein sequence ID" value="KAK7356261.1"/>
    <property type="molecule type" value="Genomic_DNA"/>
</dbReference>
<name>A0AAN9MLS9_PHACN</name>
<proteinExistence type="predicted"/>
<protein>
    <submittedName>
        <fullName evidence="1">Uncharacterized protein</fullName>
    </submittedName>
</protein>
<keyword evidence="2" id="KW-1185">Reference proteome</keyword>
<organism evidence="1 2">
    <name type="scientific">Phaseolus coccineus</name>
    <name type="common">Scarlet runner bean</name>
    <name type="synonym">Phaseolus multiflorus</name>
    <dbReference type="NCBI Taxonomy" id="3886"/>
    <lineage>
        <taxon>Eukaryota</taxon>
        <taxon>Viridiplantae</taxon>
        <taxon>Streptophyta</taxon>
        <taxon>Embryophyta</taxon>
        <taxon>Tracheophyta</taxon>
        <taxon>Spermatophyta</taxon>
        <taxon>Magnoliopsida</taxon>
        <taxon>eudicotyledons</taxon>
        <taxon>Gunneridae</taxon>
        <taxon>Pentapetalae</taxon>
        <taxon>rosids</taxon>
        <taxon>fabids</taxon>
        <taxon>Fabales</taxon>
        <taxon>Fabaceae</taxon>
        <taxon>Papilionoideae</taxon>
        <taxon>50 kb inversion clade</taxon>
        <taxon>NPAAA clade</taxon>
        <taxon>indigoferoid/millettioid clade</taxon>
        <taxon>Phaseoleae</taxon>
        <taxon>Phaseolus</taxon>
    </lineage>
</organism>
<dbReference type="Proteomes" id="UP001374584">
    <property type="component" value="Unassembled WGS sequence"/>
</dbReference>
<accession>A0AAN9MLS9</accession>